<dbReference type="Proteomes" id="UP000281985">
    <property type="component" value="Unassembled WGS sequence"/>
</dbReference>
<reference evidence="2 3" key="1">
    <citation type="submission" date="2018-10" db="EMBL/GenBank/DDBJ databases">
        <title>Dokdonia luteus sp. nov., isolated from sea water.</title>
        <authorList>
            <person name="Zhou L.Y."/>
            <person name="Du Z.J."/>
        </authorList>
    </citation>
    <scope>NUCLEOTIDE SEQUENCE [LARGE SCALE GENOMIC DNA]</scope>
    <source>
        <strain evidence="2 3">SH27</strain>
    </source>
</reference>
<proteinExistence type="predicted"/>
<keyword evidence="1" id="KW-0732">Signal</keyword>
<protein>
    <recommendedName>
        <fullName evidence="4">Collagen-like protein</fullName>
    </recommendedName>
</protein>
<evidence type="ECO:0000313" key="2">
    <source>
        <dbReference type="EMBL" id="RMB56430.1"/>
    </source>
</evidence>
<evidence type="ECO:0000313" key="3">
    <source>
        <dbReference type="Proteomes" id="UP000281985"/>
    </source>
</evidence>
<feature type="signal peptide" evidence="1">
    <location>
        <begin position="1"/>
        <end position="22"/>
    </location>
</feature>
<dbReference type="RefSeq" id="WP_121918418.1">
    <property type="nucleotide sequence ID" value="NZ_REFV01000017.1"/>
</dbReference>
<name>A0A3M0FUG8_9FLAO</name>
<gene>
    <name evidence="2" type="ORF">EAX61_14430</name>
</gene>
<comment type="caution">
    <text evidence="2">The sequence shown here is derived from an EMBL/GenBank/DDBJ whole genome shotgun (WGS) entry which is preliminary data.</text>
</comment>
<sequence>MKKLLTICSILLLFLTACEGPAGPPGFDGLDGQDGQDAPLPSVFEESATFNYDAPNNVWISQVFSFNGTIDGDVFLTYLEISPGIFTLMPVSIFDEFGEYQYVFDHDINTVQLQIIGDSDLSTLDDESTTNVPIRIAIIPADLVRGASFENYEDFDTLLFNLDLDEGDIQFLN</sequence>
<feature type="chain" id="PRO_5018094149" description="Collagen-like protein" evidence="1">
    <location>
        <begin position="23"/>
        <end position="173"/>
    </location>
</feature>
<evidence type="ECO:0000256" key="1">
    <source>
        <dbReference type="SAM" id="SignalP"/>
    </source>
</evidence>
<accession>A0A3M0FUG8</accession>
<organism evidence="2 3">
    <name type="scientific">Dokdonia sinensis</name>
    <dbReference type="NCBI Taxonomy" id="2479847"/>
    <lineage>
        <taxon>Bacteria</taxon>
        <taxon>Pseudomonadati</taxon>
        <taxon>Bacteroidota</taxon>
        <taxon>Flavobacteriia</taxon>
        <taxon>Flavobacteriales</taxon>
        <taxon>Flavobacteriaceae</taxon>
        <taxon>Dokdonia</taxon>
    </lineage>
</organism>
<dbReference type="PROSITE" id="PS51257">
    <property type="entry name" value="PROKAR_LIPOPROTEIN"/>
    <property type="match status" value="1"/>
</dbReference>
<dbReference type="EMBL" id="REFV01000017">
    <property type="protein sequence ID" value="RMB56430.1"/>
    <property type="molecule type" value="Genomic_DNA"/>
</dbReference>
<dbReference type="AlphaFoldDB" id="A0A3M0FUG8"/>
<dbReference type="OrthoDB" id="1524444at2"/>
<keyword evidence="3" id="KW-1185">Reference proteome</keyword>
<evidence type="ECO:0008006" key="4">
    <source>
        <dbReference type="Google" id="ProtNLM"/>
    </source>
</evidence>